<dbReference type="SUPFAM" id="SSF103473">
    <property type="entry name" value="MFS general substrate transporter"/>
    <property type="match status" value="1"/>
</dbReference>
<dbReference type="PANTHER" id="PTHR23513">
    <property type="entry name" value="INTEGRAL MEMBRANE EFFLUX PROTEIN-RELATED"/>
    <property type="match status" value="1"/>
</dbReference>
<dbReference type="InterPro" id="IPR020846">
    <property type="entry name" value="MFS_dom"/>
</dbReference>
<dbReference type="EMBL" id="CP110615">
    <property type="protein sequence ID" value="UZJ25482.1"/>
    <property type="molecule type" value="Genomic_DNA"/>
</dbReference>
<evidence type="ECO:0000313" key="9">
    <source>
        <dbReference type="Proteomes" id="UP001164965"/>
    </source>
</evidence>
<evidence type="ECO:0000256" key="4">
    <source>
        <dbReference type="ARBA" id="ARBA00022989"/>
    </source>
</evidence>
<evidence type="ECO:0000256" key="3">
    <source>
        <dbReference type="ARBA" id="ARBA00022692"/>
    </source>
</evidence>
<keyword evidence="2" id="KW-1003">Cell membrane</keyword>
<protein>
    <submittedName>
        <fullName evidence="8">MFS transporter</fullName>
    </submittedName>
</protein>
<feature type="transmembrane region" description="Helical" evidence="6">
    <location>
        <begin position="373"/>
        <end position="394"/>
    </location>
</feature>
<keyword evidence="3 6" id="KW-0812">Transmembrane</keyword>
<gene>
    <name evidence="8" type="ORF">RHODO2019_03150</name>
</gene>
<feature type="transmembrane region" description="Helical" evidence="6">
    <location>
        <begin position="253"/>
        <end position="273"/>
    </location>
</feature>
<dbReference type="InterPro" id="IPR011701">
    <property type="entry name" value="MFS"/>
</dbReference>
<feature type="transmembrane region" description="Helical" evidence="6">
    <location>
        <begin position="21"/>
        <end position="43"/>
    </location>
</feature>
<dbReference type="Pfam" id="PF07690">
    <property type="entry name" value="MFS_1"/>
    <property type="match status" value="1"/>
</dbReference>
<sequence length="403" mass="41021">MTTARVDLRTLLRRPAYRRLWVARTVSQVGDVAQFTTLALLLISVTGSGLGVSGAVLAEIVPVLALAPLAGSLVDRLPRVQVMVGADLARVLLAGVLVVWHDSAPVAYAVAFGLSCGQVFFSPAAQSLLPSVVEDGELVVANSGIWTAAVTAQVLVAPVAALLAVQVGFGIAFALNAASFAVSALVLRGLHEPERTTPVQVVSPFAHAREGLAALAALPLLKALAVGQLLAALSAGATSALLVVLAQDRLGGASGFGVLVAAIGVGAAIGPLLLLRRITNPRRPLFVFGPYALRGAVDLILAVATNLPLAATALVLYGLSTSTGTVTFASLIQSRVPENLRGRAFAGFDMLWQTGRLLSLLGGGLLADTLGIRAVYLLGGLLLLTAAAVGATGARPASPSGTR</sequence>
<reference evidence="8" key="1">
    <citation type="submission" date="2022-10" db="EMBL/GenBank/DDBJ databases">
        <title>Rhodococcus sp.75.</title>
        <authorList>
            <person name="Sun M."/>
        </authorList>
    </citation>
    <scope>NUCLEOTIDE SEQUENCE</scope>
    <source>
        <strain evidence="8">75</strain>
    </source>
</reference>
<dbReference type="PROSITE" id="PS50850">
    <property type="entry name" value="MFS"/>
    <property type="match status" value="1"/>
</dbReference>
<feature type="transmembrane region" description="Helical" evidence="6">
    <location>
        <begin position="49"/>
        <end position="70"/>
    </location>
</feature>
<keyword evidence="9" id="KW-1185">Reference proteome</keyword>
<dbReference type="InterPro" id="IPR036259">
    <property type="entry name" value="MFS_trans_sf"/>
</dbReference>
<dbReference type="Gene3D" id="1.20.1250.20">
    <property type="entry name" value="MFS general substrate transporter like domains"/>
    <property type="match status" value="1"/>
</dbReference>
<feature type="domain" description="Major facilitator superfamily (MFS) profile" evidence="7">
    <location>
        <begin position="220"/>
        <end position="403"/>
    </location>
</feature>
<keyword evidence="4 6" id="KW-1133">Transmembrane helix</keyword>
<evidence type="ECO:0000256" key="6">
    <source>
        <dbReference type="SAM" id="Phobius"/>
    </source>
</evidence>
<evidence type="ECO:0000256" key="5">
    <source>
        <dbReference type="ARBA" id="ARBA00023136"/>
    </source>
</evidence>
<evidence type="ECO:0000259" key="7">
    <source>
        <dbReference type="PROSITE" id="PS50850"/>
    </source>
</evidence>
<evidence type="ECO:0000313" key="8">
    <source>
        <dbReference type="EMBL" id="UZJ25482.1"/>
    </source>
</evidence>
<dbReference type="CDD" id="cd06173">
    <property type="entry name" value="MFS_MefA_like"/>
    <property type="match status" value="1"/>
</dbReference>
<name>A0ABY6P1F3_9NOCA</name>
<evidence type="ECO:0000256" key="2">
    <source>
        <dbReference type="ARBA" id="ARBA00022475"/>
    </source>
</evidence>
<accession>A0ABY6P1F3</accession>
<keyword evidence="5 6" id="KW-0472">Membrane</keyword>
<comment type="subcellular location">
    <subcellularLocation>
        <location evidence="1">Cell membrane</location>
        <topology evidence="1">Multi-pass membrane protein</topology>
    </subcellularLocation>
</comment>
<dbReference type="RefSeq" id="WP_265383586.1">
    <property type="nucleotide sequence ID" value="NZ_CP110615.1"/>
</dbReference>
<dbReference type="PANTHER" id="PTHR23513:SF6">
    <property type="entry name" value="MAJOR FACILITATOR SUPERFAMILY ASSOCIATED DOMAIN-CONTAINING PROTEIN"/>
    <property type="match status" value="1"/>
</dbReference>
<feature type="transmembrane region" description="Helical" evidence="6">
    <location>
        <begin position="145"/>
        <end position="165"/>
    </location>
</feature>
<dbReference type="Proteomes" id="UP001164965">
    <property type="component" value="Chromosome"/>
</dbReference>
<proteinExistence type="predicted"/>
<evidence type="ECO:0000256" key="1">
    <source>
        <dbReference type="ARBA" id="ARBA00004651"/>
    </source>
</evidence>
<organism evidence="8 9">
    <name type="scientific">Rhodococcus antarcticus</name>
    <dbReference type="NCBI Taxonomy" id="2987751"/>
    <lineage>
        <taxon>Bacteria</taxon>
        <taxon>Bacillati</taxon>
        <taxon>Actinomycetota</taxon>
        <taxon>Actinomycetes</taxon>
        <taxon>Mycobacteriales</taxon>
        <taxon>Nocardiaceae</taxon>
        <taxon>Rhodococcus</taxon>
    </lineage>
</organism>